<gene>
    <name evidence="3" type="ORF">AX660_11435</name>
</gene>
<dbReference type="Pfam" id="PF17992">
    <property type="entry name" value="Agarase_CBM"/>
    <property type="match status" value="1"/>
</dbReference>
<dbReference type="InterPro" id="IPR017853">
    <property type="entry name" value="GH"/>
</dbReference>
<sequence>MTFNKMFKKSAIALLLSLGACSADKQANLANTPLAKDDNVLQLLENFDGEQPALAFSLNGVESQIKTHVGSTNNALALSFNPQEQQAKISFKPAQAWDWSSYKEINFAFDASNPGTESIQLYISIANEAGEVSHQSINIAAGEQGTYYLLLDGEALDTDMGFKKSGMPAWQSTDEMAFFRYGSPKIDLHKVSEIGLYIKGNLSEKSLELDNLRLRANPSYDISYRQAYVDRFGQNDKMEFPIKIHSEAELKQEADKELAQLNQSGLMPDRSRFGGWKDGPRSKATGYFRTEKVNGKWWMVDPDGYLFFSHGLANVRMANLTTLTGVDFKDDSVRYIDPEAVTPEDSMGIVQVSDEVRKSRYIASDVRHDMFTWLPDYKDELAEHYSYRRSVLFGPVSSGETYSFYRANLERRYGQQAPESYVKKWEEVTLARFQDWGFTSMGNWVDPAFYTNEKVPYFANGWIIGDYKTLASKHDVWAPMPDAFDPEFVRRAQITIDTIANEVHNSPWCVGVFVDNEKSWGLREGSVEHRYGLILDAMAKNAQQSPAKAAFTKQLQSKYQTIAALNQAWQTQFASWQTLANGVSLSDFPQAMISDLSHMLEMLSEQYFKVVHDALAKAMPQHLYMGARMANWGMPEETIKASVKYSDVLSFNIYEEGIQPKAWAFLQDIDLPTVIGEYHIGASRETGLYHPGLVQADGQADRAQMYLDYMQSVLASPNMVGAHWFQYVDSPISGRAFDGENYNVGFVSTTDIPYPEMVEAAKKFNATVYPRRYNDNK</sequence>
<dbReference type="PROSITE" id="PS51257">
    <property type="entry name" value="PROKAR_LIPOPROTEIN"/>
    <property type="match status" value="1"/>
</dbReference>
<feature type="signal peptide" evidence="1">
    <location>
        <begin position="1"/>
        <end position="22"/>
    </location>
</feature>
<proteinExistence type="predicted"/>
<dbReference type="InterPro" id="IPR040669">
    <property type="entry name" value="Agarase_CBM"/>
</dbReference>
<dbReference type="AlphaFoldDB" id="A0A136A0Q8"/>
<evidence type="ECO:0000313" key="4">
    <source>
        <dbReference type="Proteomes" id="UP000070299"/>
    </source>
</evidence>
<accession>A0A136A0Q8</accession>
<name>A0A136A0Q8_9ALTE</name>
<evidence type="ECO:0000256" key="1">
    <source>
        <dbReference type="SAM" id="SignalP"/>
    </source>
</evidence>
<keyword evidence="4" id="KW-1185">Reference proteome</keyword>
<dbReference type="RefSeq" id="WP_068375578.1">
    <property type="nucleotide sequence ID" value="NZ_LSNE01000005.1"/>
</dbReference>
<organism evidence="3 4">
    <name type="scientific">Paraglaciecola hydrolytica</name>
    <dbReference type="NCBI Taxonomy" id="1799789"/>
    <lineage>
        <taxon>Bacteria</taxon>
        <taxon>Pseudomonadati</taxon>
        <taxon>Pseudomonadota</taxon>
        <taxon>Gammaproteobacteria</taxon>
        <taxon>Alteromonadales</taxon>
        <taxon>Alteromonadaceae</taxon>
        <taxon>Paraglaciecola</taxon>
    </lineage>
</organism>
<feature type="chain" id="PRO_5007469279" evidence="1">
    <location>
        <begin position="23"/>
        <end position="777"/>
    </location>
</feature>
<dbReference type="Gene3D" id="2.60.120.430">
    <property type="entry name" value="Galactose-binding lectin"/>
    <property type="match status" value="1"/>
</dbReference>
<dbReference type="EMBL" id="LSNE01000005">
    <property type="protein sequence ID" value="KXI28812.1"/>
    <property type="molecule type" value="Genomic_DNA"/>
</dbReference>
<evidence type="ECO:0000313" key="3">
    <source>
        <dbReference type="EMBL" id="KXI28812.1"/>
    </source>
</evidence>
<feature type="domain" description="Agarase CBM-like" evidence="2">
    <location>
        <begin position="62"/>
        <end position="224"/>
    </location>
</feature>
<dbReference type="STRING" id="1799789.AX660_11435"/>
<protein>
    <submittedName>
        <fullName evidence="3">Agarase</fullName>
    </submittedName>
</protein>
<reference evidence="4" key="1">
    <citation type="submission" date="2016-02" db="EMBL/GenBank/DDBJ databases">
        <authorList>
            <person name="Schultz-Johansen M."/>
            <person name="Glaring M.A."/>
            <person name="Bech P.K."/>
            <person name="Stougaard P."/>
        </authorList>
    </citation>
    <scope>NUCLEOTIDE SEQUENCE [LARGE SCALE GENOMIC DNA]</scope>
    <source>
        <strain evidence="4">S66</strain>
    </source>
</reference>
<keyword evidence="1" id="KW-0732">Signal</keyword>
<dbReference type="SUPFAM" id="SSF51445">
    <property type="entry name" value="(Trans)glycosidases"/>
    <property type="match status" value="1"/>
</dbReference>
<evidence type="ECO:0000259" key="2">
    <source>
        <dbReference type="Pfam" id="PF17992"/>
    </source>
</evidence>
<dbReference type="Proteomes" id="UP000070299">
    <property type="component" value="Unassembled WGS sequence"/>
</dbReference>
<dbReference type="Gene3D" id="3.20.20.80">
    <property type="entry name" value="Glycosidases"/>
    <property type="match status" value="1"/>
</dbReference>
<comment type="caution">
    <text evidence="3">The sequence shown here is derived from an EMBL/GenBank/DDBJ whole genome shotgun (WGS) entry which is preliminary data.</text>
</comment>